<dbReference type="Gene3D" id="1.25.10.10">
    <property type="entry name" value="Leucine-rich Repeat Variant"/>
    <property type="match status" value="2"/>
</dbReference>
<dbReference type="InterPro" id="IPR029240">
    <property type="entry name" value="MMS19_N"/>
</dbReference>
<name>A0A0B7N0Y2_9FUNG</name>
<keyword evidence="5" id="KW-0227">DNA damage</keyword>
<reference evidence="8 9" key="1">
    <citation type="submission" date="2014-09" db="EMBL/GenBank/DDBJ databases">
        <authorList>
            <person name="Ellenberger Sabrina"/>
        </authorList>
    </citation>
    <scope>NUCLEOTIDE SEQUENCE [LARGE SCALE GENOMIC DNA]</scope>
    <source>
        <strain evidence="8 9">CBS 412.66</strain>
    </source>
</reference>
<evidence type="ECO:0000259" key="6">
    <source>
        <dbReference type="Pfam" id="PF12460"/>
    </source>
</evidence>
<evidence type="ECO:0000256" key="3">
    <source>
        <dbReference type="ARBA" id="ARBA00022737"/>
    </source>
</evidence>
<feature type="domain" description="MMS19 N-terminal" evidence="7">
    <location>
        <begin position="44"/>
        <end position="299"/>
    </location>
</feature>
<dbReference type="OrthoDB" id="342900at2759"/>
<dbReference type="GO" id="GO:0097361">
    <property type="term" value="C:cytosolic [4Fe-4S] assembly targeting complex"/>
    <property type="evidence" value="ECO:0007669"/>
    <property type="project" value="UniProtKB-UniRule"/>
</dbReference>
<feature type="domain" description="MMS19 C-terminal" evidence="6">
    <location>
        <begin position="545"/>
        <end position="666"/>
    </location>
</feature>
<dbReference type="GO" id="GO:0051604">
    <property type="term" value="P:protein maturation"/>
    <property type="evidence" value="ECO:0007669"/>
    <property type="project" value="UniProtKB-UniRule"/>
</dbReference>
<dbReference type="PANTHER" id="PTHR12891:SF0">
    <property type="entry name" value="MMS19 NUCLEOTIDE EXCISION REPAIR PROTEIN HOMOLOG"/>
    <property type="match status" value="1"/>
</dbReference>
<protein>
    <recommendedName>
        <fullName evidence="5">MMS19 nucleotide excision repair protein</fullName>
    </recommendedName>
</protein>
<accession>A0A0B7N0Y2</accession>
<dbReference type="AlphaFoldDB" id="A0A0B7N0Y2"/>
<dbReference type="Pfam" id="PF14500">
    <property type="entry name" value="MMS19_N"/>
    <property type="match status" value="1"/>
</dbReference>
<evidence type="ECO:0000256" key="5">
    <source>
        <dbReference type="RuleBase" id="RU367072"/>
    </source>
</evidence>
<dbReference type="STRING" id="35722.A0A0B7N0Y2"/>
<dbReference type="GO" id="GO:0006281">
    <property type="term" value="P:DNA repair"/>
    <property type="evidence" value="ECO:0007669"/>
    <property type="project" value="UniProtKB-UniRule"/>
</dbReference>
<dbReference type="InterPro" id="IPR011989">
    <property type="entry name" value="ARM-like"/>
</dbReference>
<dbReference type="GO" id="GO:0016226">
    <property type="term" value="P:iron-sulfur cluster assembly"/>
    <property type="evidence" value="ECO:0007669"/>
    <property type="project" value="UniProtKB-UniRule"/>
</dbReference>
<proteinExistence type="inferred from homology"/>
<evidence type="ECO:0000313" key="9">
    <source>
        <dbReference type="Proteomes" id="UP000054107"/>
    </source>
</evidence>
<dbReference type="GO" id="GO:0005634">
    <property type="term" value="C:nucleus"/>
    <property type="evidence" value="ECO:0007669"/>
    <property type="project" value="UniProtKB-SubCell"/>
</dbReference>
<keyword evidence="3" id="KW-0677">Repeat</keyword>
<dbReference type="SUPFAM" id="SSF48371">
    <property type="entry name" value="ARM repeat"/>
    <property type="match status" value="1"/>
</dbReference>
<dbReference type="InterPro" id="IPR024687">
    <property type="entry name" value="MMS19_C"/>
</dbReference>
<sequence length="974" mass="107931">MDISQKLADWLASEKSEIEPSLLAYVLLYCTKNMTGLVDILMNLASSWEQGDAAYRTKSIELLSQVIASSQSTLDSTTNKAIIQFISERLDNPVLVPRCVDILAILIQLENISSTDAIQLCDVIFTSIKVKKLPQQSRYKVLITLGKTLEKFASETQRSKINFIGGFINCMDGEKDPRNLMVAFELVRAIIDRFDISRHIEDLFDVVFCYFPISFIAPTNDPFGITTQDLKDSLRRCLASTPYFAYYATPLLIEKLLLTTGSAKKDAMETIGLCAPAYGAHAILPHAQDLFDALVREVYQEADASMVQIALDTIHNVVATLGTGISIANIRDPVEKAIDSLLQKCVEQLKEPELKNARSAAYILRAAASASDPACTSVTHTALPIICQQYKTTDPTVRKKAILDIITELLVASKKLYGSVENIGYDRDFQTPLLMFKQQIFQLLMLPLVESDTANSILKYASLRGIHEMVLLKQFLKGEEMNFTVDQLTRQLMQSDALLRSLSLSTLGVISKLYPAAIGQRTFPVLLDALPSLDDPVISGSYRDVLEAIQLLGAHPAVFKIIIQSLLDKIDFACRHIGKENVSYVHDIAFTLLKIYKDASKDCEIVLTGQSTLLPILLVECIKSASGNSGTWYLDDTLIEVFAMMAAITTRLSSSSEQQASVESLFIFGDIAVQLPIASLSEFVAKLIQTALLTPSDAKRLALSKIAASIINKWLNDELLSHVKRLVTEHLLPAIANKRSAFAILVWIIKALIIRGHRYGFELLDSVIEQCGSSESGKDAADSFITLLYQDELILNKSSHAIVSILFKQRVFTHCFRKLMNGAESADVRQPDLQVNYLLALIHVLQNIPTQVAKNEIRRLMLPIIVALSSHNSTLIKATLSVAQNIIPDAQDMVAQHLGSLIHALLRLTRFQSASVRIGALECLASIATKGKSDVLSPFRPSVVKELSTALDDKKRLVRRNAVDCREKWYVTQH</sequence>
<comment type="subcellular location">
    <subcellularLocation>
        <location evidence="1 5">Nucleus</location>
    </subcellularLocation>
</comment>
<evidence type="ECO:0000256" key="4">
    <source>
        <dbReference type="ARBA" id="ARBA00023242"/>
    </source>
</evidence>
<keyword evidence="9" id="KW-1185">Reference proteome</keyword>
<organism evidence="8 9">
    <name type="scientific">Parasitella parasitica</name>
    <dbReference type="NCBI Taxonomy" id="35722"/>
    <lineage>
        <taxon>Eukaryota</taxon>
        <taxon>Fungi</taxon>
        <taxon>Fungi incertae sedis</taxon>
        <taxon>Mucoromycota</taxon>
        <taxon>Mucoromycotina</taxon>
        <taxon>Mucoromycetes</taxon>
        <taxon>Mucorales</taxon>
        <taxon>Mucorineae</taxon>
        <taxon>Mucoraceae</taxon>
        <taxon>Parasitella</taxon>
    </lineage>
</organism>
<gene>
    <name evidence="8" type="primary">PARPA_02440.1 scaffold 4425</name>
</gene>
<keyword evidence="5" id="KW-0234">DNA repair</keyword>
<comment type="similarity">
    <text evidence="2 5">Belongs to the MET18/MMS19 family.</text>
</comment>
<dbReference type="InterPro" id="IPR039920">
    <property type="entry name" value="MMS19"/>
</dbReference>
<dbReference type="Proteomes" id="UP000054107">
    <property type="component" value="Unassembled WGS sequence"/>
</dbReference>
<comment type="function">
    <text evidence="5">Key component of the cytosolic iron-sulfur protein assembly (CIA) complex, a multiprotein complex that mediates the incorporation of iron-sulfur cluster into apoproteins specifically involved in DNA metabolism and genomic integrity. In the CIA complex, MMS19 acts as an adapter between early-acting CIA components and a subset of cellular target iron-sulfur proteins.</text>
</comment>
<dbReference type="PANTHER" id="PTHR12891">
    <property type="entry name" value="DNA REPAIR/TRANSCRIPTION PROTEIN MET18/MMS19"/>
    <property type="match status" value="1"/>
</dbReference>
<evidence type="ECO:0000313" key="8">
    <source>
        <dbReference type="EMBL" id="CEP09013.1"/>
    </source>
</evidence>
<keyword evidence="4 5" id="KW-0539">Nucleus</keyword>
<dbReference type="Pfam" id="PF12460">
    <property type="entry name" value="MMS19_C"/>
    <property type="match status" value="2"/>
</dbReference>
<evidence type="ECO:0000256" key="1">
    <source>
        <dbReference type="ARBA" id="ARBA00004123"/>
    </source>
</evidence>
<feature type="domain" description="MMS19 C-terminal" evidence="6">
    <location>
        <begin position="673"/>
        <end position="928"/>
    </location>
</feature>
<dbReference type="InterPro" id="IPR016024">
    <property type="entry name" value="ARM-type_fold"/>
</dbReference>
<evidence type="ECO:0000256" key="2">
    <source>
        <dbReference type="ARBA" id="ARBA00009340"/>
    </source>
</evidence>
<dbReference type="EMBL" id="LN720861">
    <property type="protein sequence ID" value="CEP09013.1"/>
    <property type="molecule type" value="Genomic_DNA"/>
</dbReference>
<evidence type="ECO:0000259" key="7">
    <source>
        <dbReference type="Pfam" id="PF14500"/>
    </source>
</evidence>